<name>A0ABV1MIQ9_9MYCO</name>
<feature type="domain" description="Carrier" evidence="3">
    <location>
        <begin position="43"/>
        <end position="119"/>
    </location>
</feature>
<dbReference type="InterPro" id="IPR036736">
    <property type="entry name" value="ACP-like_sf"/>
</dbReference>
<feature type="non-terminal residue" evidence="4">
    <location>
        <position position="1"/>
    </location>
</feature>
<keyword evidence="2" id="KW-0597">Phosphoprotein</keyword>
<evidence type="ECO:0000313" key="5">
    <source>
        <dbReference type="Proteomes" id="UP001485476"/>
    </source>
</evidence>
<dbReference type="Proteomes" id="UP001485476">
    <property type="component" value="Unassembled WGS sequence"/>
</dbReference>
<protein>
    <submittedName>
        <fullName evidence="4">Acyl carrier protein</fullName>
    </submittedName>
</protein>
<dbReference type="InterPro" id="IPR009081">
    <property type="entry name" value="PP-bd_ACP"/>
</dbReference>
<proteinExistence type="predicted"/>
<organism evidence="4 5">
    <name type="scientific">Mycobacterium canetti</name>
    <dbReference type="NCBI Taxonomy" id="78331"/>
    <lineage>
        <taxon>Bacteria</taxon>
        <taxon>Bacillati</taxon>
        <taxon>Actinomycetota</taxon>
        <taxon>Actinomycetes</taxon>
        <taxon>Mycobacteriales</taxon>
        <taxon>Mycobacteriaceae</taxon>
        <taxon>Mycobacterium</taxon>
        <taxon>Mycobacterium tuberculosis complex</taxon>
    </lineage>
</organism>
<evidence type="ECO:0000259" key="3">
    <source>
        <dbReference type="PROSITE" id="PS50075"/>
    </source>
</evidence>
<evidence type="ECO:0000256" key="1">
    <source>
        <dbReference type="ARBA" id="ARBA00022450"/>
    </source>
</evidence>
<accession>A0ABV1MIQ9</accession>
<reference evidence="4 5" key="1">
    <citation type="submission" date="2024-05" db="EMBL/GenBank/DDBJ databases">
        <title>Whole genome sequences of Mycobacterium canettii strains associated with human tuberculosis in Canada.</title>
        <authorList>
            <person name="Islam M.R."/>
            <person name="Soualhine H."/>
        </authorList>
    </citation>
    <scope>NUCLEOTIDE SEQUENCE [LARGE SCALE GENOMIC DNA]</scope>
    <source>
        <strain evidence="4 5">1901080</strain>
    </source>
</reference>
<dbReference type="EMBL" id="JBEEEP010000061">
    <property type="protein sequence ID" value="MEQ6322166.1"/>
    <property type="molecule type" value="Genomic_DNA"/>
</dbReference>
<dbReference type="SUPFAM" id="SSF47336">
    <property type="entry name" value="ACP-like"/>
    <property type="match status" value="1"/>
</dbReference>
<dbReference type="PROSITE" id="PS50075">
    <property type="entry name" value="CARRIER"/>
    <property type="match status" value="1"/>
</dbReference>
<dbReference type="Gene3D" id="1.10.1200.10">
    <property type="entry name" value="ACP-like"/>
    <property type="match status" value="1"/>
</dbReference>
<keyword evidence="1" id="KW-0596">Phosphopantetheine</keyword>
<dbReference type="SMART" id="SM00823">
    <property type="entry name" value="PKS_PP"/>
    <property type="match status" value="1"/>
</dbReference>
<dbReference type="InterPro" id="IPR020806">
    <property type="entry name" value="PKS_PP-bd"/>
</dbReference>
<comment type="caution">
    <text evidence="4">The sequence shown here is derived from an EMBL/GenBank/DDBJ whole genome shotgun (WGS) entry which is preliminary data.</text>
</comment>
<keyword evidence="5" id="KW-1185">Reference proteome</keyword>
<sequence length="126" mass="14008">VIGSPWLTAFAQHSPFAEKFQSLGQNRSGTSKFLAELVDLPREEWPDRLRRLLSKQVGLILRRTIDTDRLLSEYGLDSLSSQELRARVEAETGIRISATEINTTVRGLADLMCDKLAADRDAPAPA</sequence>
<gene>
    <name evidence="4" type="ORF">ABDZ14_18335</name>
</gene>
<evidence type="ECO:0000256" key="2">
    <source>
        <dbReference type="ARBA" id="ARBA00022553"/>
    </source>
</evidence>
<evidence type="ECO:0000313" key="4">
    <source>
        <dbReference type="EMBL" id="MEQ6322166.1"/>
    </source>
</evidence>
<dbReference type="Pfam" id="PF00550">
    <property type="entry name" value="PP-binding"/>
    <property type="match status" value="1"/>
</dbReference>
<dbReference type="RefSeq" id="WP_349652306.1">
    <property type="nucleotide sequence ID" value="NZ_JBEEEP010000061.1"/>
</dbReference>